<proteinExistence type="predicted"/>
<accession>A0A5N7CT10</accession>
<evidence type="ECO:0000313" key="1">
    <source>
        <dbReference type="EMBL" id="KAE8397284.1"/>
    </source>
</evidence>
<dbReference type="GeneID" id="43668556"/>
<dbReference type="RefSeq" id="XP_031934603.1">
    <property type="nucleotide sequence ID" value="XM_032083865.1"/>
</dbReference>
<dbReference type="EMBL" id="ML736904">
    <property type="protein sequence ID" value="KAE8397284.1"/>
    <property type="molecule type" value="Genomic_DNA"/>
</dbReference>
<reference evidence="1 2" key="1">
    <citation type="submission" date="2019-04" db="EMBL/GenBank/DDBJ databases">
        <authorList>
            <consortium name="DOE Joint Genome Institute"/>
            <person name="Mondo S."/>
            <person name="Kjaerbolling I."/>
            <person name="Vesth T."/>
            <person name="Frisvad J.C."/>
            <person name="Nybo J.L."/>
            <person name="Theobald S."/>
            <person name="Kildgaard S."/>
            <person name="Isbrandt T."/>
            <person name="Kuo A."/>
            <person name="Sato A."/>
            <person name="Lyhne E.K."/>
            <person name="Kogle M.E."/>
            <person name="Wiebenga A."/>
            <person name="Kun R.S."/>
            <person name="Lubbers R.J."/>
            <person name="Makela M.R."/>
            <person name="Barry K."/>
            <person name="Chovatia M."/>
            <person name="Clum A."/>
            <person name="Daum C."/>
            <person name="Haridas S."/>
            <person name="He G."/>
            <person name="LaButti K."/>
            <person name="Lipzen A."/>
            <person name="Riley R."/>
            <person name="Salamov A."/>
            <person name="Simmons B.A."/>
            <person name="Magnuson J.K."/>
            <person name="Henrissat B."/>
            <person name="Mortensen U.H."/>
            <person name="Larsen T.O."/>
            <person name="Devries R.P."/>
            <person name="Grigoriev I.V."/>
            <person name="Machida M."/>
            <person name="Baker S.E."/>
            <person name="Andersen M.R."/>
            <person name="Cantor M.N."/>
            <person name="Hua S.X."/>
        </authorList>
    </citation>
    <scope>NUCLEOTIDE SEQUENCE [LARGE SCALE GENOMIC DNA]</scope>
    <source>
        <strain evidence="1 2">CBS 119388</strain>
    </source>
</reference>
<dbReference type="Proteomes" id="UP000325579">
    <property type="component" value="Unassembled WGS sequence"/>
</dbReference>
<keyword evidence="2" id="KW-1185">Reference proteome</keyword>
<protein>
    <submittedName>
        <fullName evidence="1">Uncharacterized protein</fullName>
    </submittedName>
</protein>
<gene>
    <name evidence="1" type="ORF">BDV37DRAFT_266058</name>
</gene>
<evidence type="ECO:0000313" key="2">
    <source>
        <dbReference type="Proteomes" id="UP000325579"/>
    </source>
</evidence>
<dbReference type="AlphaFoldDB" id="A0A5N7CT10"/>
<accession>A0A5N6HI30</accession>
<name>A0A5N7CT10_9EURO</name>
<sequence length="53" mass="6102">MPGRVPEYYSTWFTCICSLIVGMVIVRLCDRAGFCQLGDWRCGFWRTSAKIHA</sequence>
<organism evidence="1 2">
    <name type="scientific">Aspergillus pseudonomiae</name>
    <dbReference type="NCBI Taxonomy" id="1506151"/>
    <lineage>
        <taxon>Eukaryota</taxon>
        <taxon>Fungi</taxon>
        <taxon>Dikarya</taxon>
        <taxon>Ascomycota</taxon>
        <taxon>Pezizomycotina</taxon>
        <taxon>Eurotiomycetes</taxon>
        <taxon>Eurotiomycetidae</taxon>
        <taxon>Eurotiales</taxon>
        <taxon>Aspergillaceae</taxon>
        <taxon>Aspergillus</taxon>
        <taxon>Aspergillus subgen. Circumdati</taxon>
    </lineage>
</organism>